<feature type="compositionally biased region" description="Pro residues" evidence="1">
    <location>
        <begin position="160"/>
        <end position="173"/>
    </location>
</feature>
<keyword evidence="4" id="KW-1185">Reference proteome</keyword>
<feature type="region of interest" description="Disordered" evidence="1">
    <location>
        <begin position="135"/>
        <end position="257"/>
    </location>
</feature>
<feature type="compositionally biased region" description="Polar residues" evidence="1">
    <location>
        <begin position="239"/>
        <end position="257"/>
    </location>
</feature>
<organism evidence="3 4">
    <name type="scientific">Sparassis crispa</name>
    <dbReference type="NCBI Taxonomy" id="139825"/>
    <lineage>
        <taxon>Eukaryota</taxon>
        <taxon>Fungi</taxon>
        <taxon>Dikarya</taxon>
        <taxon>Basidiomycota</taxon>
        <taxon>Agaricomycotina</taxon>
        <taxon>Agaricomycetes</taxon>
        <taxon>Polyporales</taxon>
        <taxon>Sparassidaceae</taxon>
        <taxon>Sparassis</taxon>
    </lineage>
</organism>
<keyword evidence="2" id="KW-0472">Membrane</keyword>
<dbReference type="Proteomes" id="UP000287166">
    <property type="component" value="Unassembled WGS sequence"/>
</dbReference>
<gene>
    <name evidence="3" type="ORF">SCP_0212550</name>
</gene>
<dbReference type="EMBL" id="BFAD01000002">
    <property type="protein sequence ID" value="GBE80053.1"/>
    <property type="molecule type" value="Genomic_DNA"/>
</dbReference>
<sequence length="405" mass="41643">MSIKVDDADPSITYSTGWTFNISSAQYDDTYHGATKAGMTATFTFTGISVAAYGSLGSWDVFGRPVTSYTIDGNYISAYQAPIVDPPYYTVNTLYFQSSELSQGTHTLVITNLNGTPPSEFWLDYVIYLPGAATTAPASTPTTDSPPPPPATTPLSSSPSPTPPGTSPPPGSPPESSSSSPSLNFPSSPSANSGPTSPGASASTDLSSSSSNHPTSPSSSPSHNSSTELTSLTPGYAASSPSAFSHSGGTSSAADHSSTGISAAASKSKTPIGAIAGGSVGGVVGLVVLLLLFFLLWRRRGRRSGEDVRPFASWRHDPEPARVPFVYHKSPLPGTSHNPPEMVATASVSSPESVSSTSSGSVPSQQQPVVISELTSVVTHQHEDSGVRLAPAPVVVEVPPAYTHA</sequence>
<dbReference type="InParanoid" id="A0A401GD60"/>
<feature type="compositionally biased region" description="Low complexity" evidence="1">
    <location>
        <begin position="347"/>
        <end position="366"/>
    </location>
</feature>
<dbReference type="Gene3D" id="2.60.120.260">
    <property type="entry name" value="Galactose-binding domain-like"/>
    <property type="match status" value="1"/>
</dbReference>
<protein>
    <submittedName>
        <fullName evidence="3">Uncharacterized protein</fullName>
    </submittedName>
</protein>
<dbReference type="GeneID" id="38776970"/>
<feature type="transmembrane region" description="Helical" evidence="2">
    <location>
        <begin position="272"/>
        <end position="297"/>
    </location>
</feature>
<dbReference type="OrthoDB" id="2757989at2759"/>
<evidence type="ECO:0000313" key="3">
    <source>
        <dbReference type="EMBL" id="GBE80053.1"/>
    </source>
</evidence>
<reference evidence="3 4" key="1">
    <citation type="journal article" date="2018" name="Sci. Rep.">
        <title>Genome sequence of the cauliflower mushroom Sparassis crispa (Hanabiratake) and its association with beneficial usage.</title>
        <authorList>
            <person name="Kiyama R."/>
            <person name="Furutani Y."/>
            <person name="Kawaguchi K."/>
            <person name="Nakanishi T."/>
        </authorList>
    </citation>
    <scope>NUCLEOTIDE SEQUENCE [LARGE SCALE GENOMIC DNA]</scope>
</reference>
<proteinExistence type="predicted"/>
<evidence type="ECO:0000313" key="4">
    <source>
        <dbReference type="Proteomes" id="UP000287166"/>
    </source>
</evidence>
<comment type="caution">
    <text evidence="3">The sequence shown here is derived from an EMBL/GenBank/DDBJ whole genome shotgun (WGS) entry which is preliminary data.</text>
</comment>
<name>A0A401GD60_9APHY</name>
<evidence type="ECO:0000256" key="2">
    <source>
        <dbReference type="SAM" id="Phobius"/>
    </source>
</evidence>
<dbReference type="AlphaFoldDB" id="A0A401GD60"/>
<accession>A0A401GD60</accession>
<feature type="compositionally biased region" description="Low complexity" evidence="1">
    <location>
        <begin position="174"/>
        <end position="231"/>
    </location>
</feature>
<keyword evidence="2" id="KW-0812">Transmembrane</keyword>
<keyword evidence="2" id="KW-1133">Transmembrane helix</keyword>
<feature type="region of interest" description="Disordered" evidence="1">
    <location>
        <begin position="333"/>
        <end position="366"/>
    </location>
</feature>
<evidence type="ECO:0000256" key="1">
    <source>
        <dbReference type="SAM" id="MobiDB-lite"/>
    </source>
</evidence>
<dbReference type="RefSeq" id="XP_027610966.1">
    <property type="nucleotide sequence ID" value="XM_027755165.1"/>
</dbReference>